<name>A0A8S2A2W7_ARAAE</name>
<protein>
    <submittedName>
        <fullName evidence="2">Uncharacterized protein</fullName>
    </submittedName>
</protein>
<keyword evidence="1" id="KW-0812">Transmembrane</keyword>
<organism evidence="2 3">
    <name type="scientific">Arabidopsis arenosa</name>
    <name type="common">Sand rock-cress</name>
    <name type="synonym">Cardaminopsis arenosa</name>
    <dbReference type="NCBI Taxonomy" id="38785"/>
    <lineage>
        <taxon>Eukaryota</taxon>
        <taxon>Viridiplantae</taxon>
        <taxon>Streptophyta</taxon>
        <taxon>Embryophyta</taxon>
        <taxon>Tracheophyta</taxon>
        <taxon>Spermatophyta</taxon>
        <taxon>Magnoliopsida</taxon>
        <taxon>eudicotyledons</taxon>
        <taxon>Gunneridae</taxon>
        <taxon>Pentapetalae</taxon>
        <taxon>rosids</taxon>
        <taxon>malvids</taxon>
        <taxon>Brassicales</taxon>
        <taxon>Brassicaceae</taxon>
        <taxon>Camelineae</taxon>
        <taxon>Arabidopsis</taxon>
    </lineage>
</organism>
<gene>
    <name evidence="2" type="ORF">AARE701A_LOCUS8456</name>
</gene>
<reference evidence="2" key="1">
    <citation type="submission" date="2021-01" db="EMBL/GenBank/DDBJ databases">
        <authorList>
            <person name="Bezrukov I."/>
        </authorList>
    </citation>
    <scope>NUCLEOTIDE SEQUENCE</scope>
</reference>
<keyword evidence="1" id="KW-0472">Membrane</keyword>
<keyword evidence="3" id="KW-1185">Reference proteome</keyword>
<feature type="transmembrane region" description="Helical" evidence="1">
    <location>
        <begin position="127"/>
        <end position="148"/>
    </location>
</feature>
<feature type="transmembrane region" description="Helical" evidence="1">
    <location>
        <begin position="84"/>
        <end position="107"/>
    </location>
</feature>
<evidence type="ECO:0000313" key="3">
    <source>
        <dbReference type="Proteomes" id="UP000682877"/>
    </source>
</evidence>
<dbReference type="AlphaFoldDB" id="A0A8S2A2W7"/>
<dbReference type="Proteomes" id="UP000682877">
    <property type="component" value="Chromosome 3"/>
</dbReference>
<evidence type="ECO:0000313" key="2">
    <source>
        <dbReference type="EMBL" id="CAE5979037.1"/>
    </source>
</evidence>
<keyword evidence="1" id="KW-1133">Transmembrane helix</keyword>
<sequence>MSGLLRMDRVWTAVELAKHALEADPTRVSKLGRCYETEPATVLRAGTGVPPNNGSTTVGVISQLIPIRTKKRNSSEMTGTGTTAFIATAIGFSSTMAFPVVLGVTQTRTPVPSSDFRQTDSRAHDKIYIFFLSLEGHFLNSIFLLFPLKQ</sequence>
<proteinExistence type="predicted"/>
<accession>A0A8S2A2W7</accession>
<evidence type="ECO:0000256" key="1">
    <source>
        <dbReference type="SAM" id="Phobius"/>
    </source>
</evidence>
<dbReference type="EMBL" id="LR999453">
    <property type="protein sequence ID" value="CAE5979037.1"/>
    <property type="molecule type" value="Genomic_DNA"/>
</dbReference>